<feature type="region of interest" description="Disordered" evidence="3">
    <location>
        <begin position="67"/>
        <end position="86"/>
    </location>
</feature>
<keyword evidence="2" id="KW-0408">Iron</keyword>
<dbReference type="PANTHER" id="PTHR11475:SF86">
    <property type="entry name" value="PEROXIDASE"/>
    <property type="match status" value="1"/>
</dbReference>
<dbReference type="SUPFAM" id="SSF48113">
    <property type="entry name" value="Heme-dependent peroxidases"/>
    <property type="match status" value="1"/>
</dbReference>
<dbReference type="Pfam" id="PF03098">
    <property type="entry name" value="An_peroxidase"/>
    <property type="match status" value="1"/>
</dbReference>
<dbReference type="GO" id="GO:0046872">
    <property type="term" value="F:metal ion binding"/>
    <property type="evidence" value="ECO:0007669"/>
    <property type="project" value="UniProtKB-KW"/>
</dbReference>
<evidence type="ECO:0008006" key="6">
    <source>
        <dbReference type="Google" id="ProtNLM"/>
    </source>
</evidence>
<dbReference type="GO" id="GO:0020037">
    <property type="term" value="F:heme binding"/>
    <property type="evidence" value="ECO:0007669"/>
    <property type="project" value="InterPro"/>
</dbReference>
<evidence type="ECO:0000313" key="5">
    <source>
        <dbReference type="EMBL" id="PCG72532.1"/>
    </source>
</evidence>
<feature type="binding site" description="axial binding residue" evidence="2">
    <location>
        <position position="385"/>
    </location>
    <ligand>
        <name>heme b</name>
        <dbReference type="ChEBI" id="CHEBI:60344"/>
    </ligand>
    <ligandPart>
        <name>Fe</name>
        <dbReference type="ChEBI" id="CHEBI:18248"/>
    </ligandPart>
</feature>
<keyword evidence="2" id="KW-0479">Metal-binding</keyword>
<feature type="signal peptide" evidence="4">
    <location>
        <begin position="1"/>
        <end position="18"/>
    </location>
</feature>
<evidence type="ECO:0000256" key="1">
    <source>
        <dbReference type="ARBA" id="ARBA00022559"/>
    </source>
</evidence>
<keyword evidence="1" id="KW-0575">Peroxidase</keyword>
<dbReference type="EMBL" id="NWSH01001116">
    <property type="protein sequence ID" value="PCG72532.1"/>
    <property type="molecule type" value="Genomic_DNA"/>
</dbReference>
<comment type="caution">
    <text evidence="5">The sequence shown here is derived from an EMBL/GenBank/DDBJ whole genome shotgun (WGS) entry which is preliminary data.</text>
</comment>
<keyword evidence="1" id="KW-0560">Oxidoreductase</keyword>
<name>A0A2A4JMB0_HELVI</name>
<dbReference type="GO" id="GO:0006979">
    <property type="term" value="P:response to oxidative stress"/>
    <property type="evidence" value="ECO:0007669"/>
    <property type="project" value="InterPro"/>
</dbReference>
<dbReference type="PROSITE" id="PS50292">
    <property type="entry name" value="PEROXIDASE_3"/>
    <property type="match status" value="1"/>
</dbReference>
<dbReference type="PANTHER" id="PTHR11475">
    <property type="entry name" value="OXIDASE/PEROXIDASE"/>
    <property type="match status" value="1"/>
</dbReference>
<protein>
    <recommendedName>
        <fullName evidence="6">Peroxidase-like</fullName>
    </recommendedName>
</protein>
<dbReference type="GO" id="GO:0004601">
    <property type="term" value="F:peroxidase activity"/>
    <property type="evidence" value="ECO:0007669"/>
    <property type="project" value="UniProtKB-KW"/>
</dbReference>
<dbReference type="Gene3D" id="1.10.640.10">
    <property type="entry name" value="Haem peroxidase domain superfamily, animal type"/>
    <property type="match status" value="1"/>
</dbReference>
<reference evidence="5" key="1">
    <citation type="submission" date="2017-09" db="EMBL/GenBank/DDBJ databases">
        <title>Contemporary evolution of a Lepidopteran species, Heliothis virescens, in response to modern agricultural practices.</title>
        <authorList>
            <person name="Fritz M.L."/>
            <person name="Deyonke A.M."/>
            <person name="Papanicolaou A."/>
            <person name="Micinski S."/>
            <person name="Westbrook J."/>
            <person name="Gould F."/>
        </authorList>
    </citation>
    <scope>NUCLEOTIDE SEQUENCE [LARGE SCALE GENOMIC DNA]</scope>
    <source>
        <strain evidence="5">HvINT-</strain>
        <tissue evidence="5">Whole body</tissue>
    </source>
</reference>
<dbReference type="STRING" id="7102.A0A2A4JMB0"/>
<sequence length="686" mass="78110">MDWKISLLLFVALESTLAQESSVLYDAYFGKPVTEKRSGYLAGVVNGTSVCTVLVRPCRKDEGRRVDGTCTNPKHPSRGAGMTPLPRLLPPHYGPANTLRPAGDGAELPSTRHIRTSLIADGTFTHHEFSVLATHILVASAVDSVDLLYLTRYFPVSDCCIGNVRNRINPSCIPIPVPDDDPYLRITQIRCLNLTRIINYQDIGCLPNSLPAERYSVVTPLLDLSLIYGYTEARIRSIRSYQGGELAFRMEGDREVPQGNSIFCLNNRPPETSCYNFGDDYQANLLPGTYLTAMWYFREHNRIARGLAKLNPCWDDEKLFETARQINIAQYQYIFYYELIAEFIGRKNALAEGLIYETDGYVNDFDPHYEPGVLREYIVGTRWFHNFQSGRFDLYRDGKFIGRRPVPDDALRSGILAINNTEADLTQGSYIQPGDKLDYVMAPDLAERYFGTVHLVNDLPAADMMRGRDAGLQSYNHYRKICGMKPAKHWEDFYDTIDKDRVEGLRRIYDDIDDVEVMVAIYIEKLMPGTYLPPTLYCFVVHNLRLWRRSDKFFFEHGNFPAALTVPQLNAVRKTSIARVLCDSGDNVKHIQPAAFFRQGPCRSVLHWCQKEKGLLKSLWLPTPDDDQNYTRFDRGRRQHEVTSTTRHVQRTDDPFFHIKRAVRQQCGAGTANARQQDGNGASITC</sequence>
<evidence type="ECO:0000256" key="4">
    <source>
        <dbReference type="SAM" id="SignalP"/>
    </source>
</evidence>
<gene>
    <name evidence="5" type="ORF">B5V51_735</name>
</gene>
<evidence type="ECO:0000256" key="2">
    <source>
        <dbReference type="PIRSR" id="PIRSR619791-2"/>
    </source>
</evidence>
<feature type="chain" id="PRO_5013240831" description="Peroxidase-like" evidence="4">
    <location>
        <begin position="19"/>
        <end position="686"/>
    </location>
</feature>
<keyword evidence="4" id="KW-0732">Signal</keyword>
<dbReference type="InterPro" id="IPR010255">
    <property type="entry name" value="Haem_peroxidase_sf"/>
</dbReference>
<keyword evidence="2" id="KW-0349">Heme</keyword>
<dbReference type="InterPro" id="IPR037120">
    <property type="entry name" value="Haem_peroxidase_sf_animal"/>
</dbReference>
<accession>A0A2A4JMB0</accession>
<evidence type="ECO:0000256" key="3">
    <source>
        <dbReference type="SAM" id="MobiDB-lite"/>
    </source>
</evidence>
<dbReference type="PRINTS" id="PR00457">
    <property type="entry name" value="ANPEROXIDASE"/>
</dbReference>
<organism evidence="5">
    <name type="scientific">Heliothis virescens</name>
    <name type="common">Tobacco budworm moth</name>
    <dbReference type="NCBI Taxonomy" id="7102"/>
    <lineage>
        <taxon>Eukaryota</taxon>
        <taxon>Metazoa</taxon>
        <taxon>Ecdysozoa</taxon>
        <taxon>Arthropoda</taxon>
        <taxon>Hexapoda</taxon>
        <taxon>Insecta</taxon>
        <taxon>Pterygota</taxon>
        <taxon>Neoptera</taxon>
        <taxon>Endopterygota</taxon>
        <taxon>Lepidoptera</taxon>
        <taxon>Glossata</taxon>
        <taxon>Ditrysia</taxon>
        <taxon>Noctuoidea</taxon>
        <taxon>Noctuidae</taxon>
        <taxon>Heliothinae</taxon>
        <taxon>Heliothis</taxon>
    </lineage>
</organism>
<proteinExistence type="predicted"/>
<dbReference type="InterPro" id="IPR019791">
    <property type="entry name" value="Haem_peroxidase_animal"/>
</dbReference>
<dbReference type="AlphaFoldDB" id="A0A2A4JMB0"/>